<keyword evidence="3" id="KW-1185">Reference proteome</keyword>
<dbReference type="Proteomes" id="UP000272706">
    <property type="component" value="Unassembled WGS sequence"/>
</dbReference>
<dbReference type="PANTHER" id="PTHR12126">
    <property type="entry name" value="NADH-UBIQUINONE OXIDOREDUCTASE 39 KDA SUBUNIT-RELATED"/>
    <property type="match status" value="1"/>
</dbReference>
<feature type="domain" description="NAD(P)-binding" evidence="1">
    <location>
        <begin position="8"/>
        <end position="192"/>
    </location>
</feature>
<dbReference type="Pfam" id="PF13460">
    <property type="entry name" value="NAD_binding_10"/>
    <property type="match status" value="1"/>
</dbReference>
<comment type="caution">
    <text evidence="2">The sequence shown here is derived from an EMBL/GenBank/DDBJ whole genome shotgun (WGS) entry which is preliminary data.</text>
</comment>
<accession>A0A3A5KIN7</accession>
<dbReference type="RefSeq" id="WP_120016565.1">
    <property type="nucleotide sequence ID" value="NZ_QZWZ01000019.1"/>
</dbReference>
<organism evidence="2 3">
    <name type="scientific">Mesorhizobium waimense</name>
    <dbReference type="NCBI Taxonomy" id="1300307"/>
    <lineage>
        <taxon>Bacteria</taxon>
        <taxon>Pseudomonadati</taxon>
        <taxon>Pseudomonadota</taxon>
        <taxon>Alphaproteobacteria</taxon>
        <taxon>Hyphomicrobiales</taxon>
        <taxon>Phyllobacteriaceae</taxon>
        <taxon>Mesorhizobium</taxon>
    </lineage>
</organism>
<dbReference type="AlphaFoldDB" id="A0A3A5KIN7"/>
<evidence type="ECO:0000313" key="3">
    <source>
        <dbReference type="Proteomes" id="UP000272706"/>
    </source>
</evidence>
<dbReference type="EMBL" id="QZWZ01000019">
    <property type="protein sequence ID" value="RJT34892.1"/>
    <property type="molecule type" value="Genomic_DNA"/>
</dbReference>
<proteinExistence type="predicted"/>
<evidence type="ECO:0000313" key="2">
    <source>
        <dbReference type="EMBL" id="RJT34892.1"/>
    </source>
</evidence>
<dbReference type="Gene3D" id="3.40.50.720">
    <property type="entry name" value="NAD(P)-binding Rossmann-like Domain"/>
    <property type="match status" value="1"/>
</dbReference>
<dbReference type="OrthoDB" id="9814124at2"/>
<sequence>MTKILVTGGTGHLGHDLVPTLTETGHTVRLFARKAGQDSSVEWAVGDLATGEGIDDALLGVDTVVHAATLSPIARRGMRPVDFFSSPASVDVEGTRRLLAASHRAGIGHFIFVSIVGLEFSALPYARVKLAGEQLVRESSLSWSVIRATPFYYLLAQMLGGLKWLPVWPLPTSLSNPVDTRDVASYLAEAVNDGQRGVRTEIGGPEVMPFSSFARQYRDALGLRRLVLPLPVSRKMSRNMGLVETDQRLGERTWKAWLSEQGWHARSAKA</sequence>
<evidence type="ECO:0000259" key="1">
    <source>
        <dbReference type="Pfam" id="PF13460"/>
    </source>
</evidence>
<dbReference type="InterPro" id="IPR016040">
    <property type="entry name" value="NAD(P)-bd_dom"/>
</dbReference>
<protein>
    <submittedName>
        <fullName evidence="2">NAD-dependent epimerase/dehydratase family protein</fullName>
    </submittedName>
</protein>
<dbReference type="InterPro" id="IPR051207">
    <property type="entry name" value="ComplexI_NDUFA9_subunit"/>
</dbReference>
<dbReference type="GO" id="GO:0044877">
    <property type="term" value="F:protein-containing complex binding"/>
    <property type="evidence" value="ECO:0007669"/>
    <property type="project" value="TreeGrafter"/>
</dbReference>
<gene>
    <name evidence="2" type="ORF">D3227_22910</name>
</gene>
<reference evidence="2 3" key="1">
    <citation type="submission" date="2018-09" db="EMBL/GenBank/DDBJ databases">
        <title>Mesorhizobium carmichaelinearum sp. nov. isolated from Carmichaelinea spp. root nodules in New Zealand.</title>
        <authorList>
            <person name="De Meyer S.E."/>
        </authorList>
    </citation>
    <scope>NUCLEOTIDE SEQUENCE [LARGE SCALE GENOMIC DNA]</scope>
    <source>
        <strain evidence="2 3">ICMP19557</strain>
    </source>
</reference>
<dbReference type="InterPro" id="IPR036291">
    <property type="entry name" value="NAD(P)-bd_dom_sf"/>
</dbReference>
<dbReference type="SUPFAM" id="SSF51735">
    <property type="entry name" value="NAD(P)-binding Rossmann-fold domains"/>
    <property type="match status" value="1"/>
</dbReference>
<name>A0A3A5KIN7_9HYPH</name>
<dbReference type="PANTHER" id="PTHR12126:SF11">
    <property type="entry name" value="NADH DEHYDROGENASE [UBIQUINONE] 1 ALPHA SUBCOMPLEX SUBUNIT 9, MITOCHONDRIAL"/>
    <property type="match status" value="1"/>
</dbReference>